<evidence type="ECO:0000313" key="1">
    <source>
        <dbReference type="EMBL" id="ETO99746.1"/>
    </source>
</evidence>
<reference evidence="1 2" key="1">
    <citation type="submission" date="2013-11" db="EMBL/GenBank/DDBJ databases">
        <title>The Genome Sequence of Phytophthora parasitica CJ01A1.</title>
        <authorList>
            <consortium name="The Broad Institute Genomics Platform"/>
            <person name="Russ C."/>
            <person name="Tyler B."/>
            <person name="Panabieres F."/>
            <person name="Shan W."/>
            <person name="Tripathy S."/>
            <person name="Grunwald N."/>
            <person name="Machado M."/>
            <person name="Johnson C.S."/>
            <person name="Walker B."/>
            <person name="Young S.K."/>
            <person name="Zeng Q."/>
            <person name="Gargeya S."/>
            <person name="Fitzgerald M."/>
            <person name="Haas B."/>
            <person name="Abouelleil A."/>
            <person name="Allen A.W."/>
            <person name="Alvarado L."/>
            <person name="Arachchi H.M."/>
            <person name="Berlin A.M."/>
            <person name="Chapman S.B."/>
            <person name="Gainer-Dewar J."/>
            <person name="Goldberg J."/>
            <person name="Griggs A."/>
            <person name="Gujja S."/>
            <person name="Hansen M."/>
            <person name="Howarth C."/>
            <person name="Imamovic A."/>
            <person name="Ireland A."/>
            <person name="Larimer J."/>
            <person name="McCowan C."/>
            <person name="Murphy C."/>
            <person name="Pearson M."/>
            <person name="Poon T.W."/>
            <person name="Priest M."/>
            <person name="Roberts A."/>
            <person name="Saif S."/>
            <person name="Shea T."/>
            <person name="Sisk P."/>
            <person name="Sykes S."/>
            <person name="Wortman J."/>
            <person name="Nusbaum C."/>
            <person name="Birren B."/>
        </authorList>
    </citation>
    <scope>NUCLEOTIDE SEQUENCE [LARGE SCALE GENOMIC DNA]</scope>
    <source>
        <strain evidence="1 2">CJ01A1</strain>
    </source>
</reference>
<dbReference type="AlphaFoldDB" id="W2VN22"/>
<accession>W2VN22</accession>
<dbReference type="EMBL" id="ANIX01005134">
    <property type="protein sequence ID" value="ETO99746.1"/>
    <property type="molecule type" value="Genomic_DNA"/>
</dbReference>
<protein>
    <submittedName>
        <fullName evidence="1">Uncharacterized protein</fullName>
    </submittedName>
</protein>
<comment type="caution">
    <text evidence="1">The sequence shown here is derived from an EMBL/GenBank/DDBJ whole genome shotgun (WGS) entry which is preliminary data.</text>
</comment>
<sequence length="121" mass="14207">MDRYAARRETTGAVYQLFPAVHASNLNERSHWMMIPLPHPCNTDEGWDMRILWKICWRLDADESGTTWKPPQYQGNTYPSLRFEEVEEEKMQQFVEMTEAPAQVNQQLPENTFLCESTPGR</sequence>
<organism evidence="1 2">
    <name type="scientific">Phytophthora nicotianae CJ01A1</name>
    <dbReference type="NCBI Taxonomy" id="1317063"/>
    <lineage>
        <taxon>Eukaryota</taxon>
        <taxon>Sar</taxon>
        <taxon>Stramenopiles</taxon>
        <taxon>Oomycota</taxon>
        <taxon>Peronosporomycetes</taxon>
        <taxon>Peronosporales</taxon>
        <taxon>Peronosporaceae</taxon>
        <taxon>Phytophthora</taxon>
    </lineage>
</organism>
<dbReference type="Proteomes" id="UP000018958">
    <property type="component" value="Unassembled WGS sequence"/>
</dbReference>
<gene>
    <name evidence="1" type="ORF">F441_22834</name>
</gene>
<name>W2VN22_PHYNI</name>
<evidence type="ECO:0000313" key="2">
    <source>
        <dbReference type="Proteomes" id="UP000018958"/>
    </source>
</evidence>
<proteinExistence type="predicted"/>